<keyword evidence="2" id="KW-1133">Transmembrane helix</keyword>
<evidence type="ECO:0000256" key="1">
    <source>
        <dbReference type="SAM" id="MobiDB-lite"/>
    </source>
</evidence>
<feature type="transmembrane region" description="Helical" evidence="2">
    <location>
        <begin position="121"/>
        <end position="140"/>
    </location>
</feature>
<name>A0A5C6E3J6_9BACT</name>
<evidence type="ECO:0000313" key="3">
    <source>
        <dbReference type="EMBL" id="TWU42006.1"/>
    </source>
</evidence>
<proteinExistence type="predicted"/>
<dbReference type="AlphaFoldDB" id="A0A5C6E3J6"/>
<evidence type="ECO:0000256" key="2">
    <source>
        <dbReference type="SAM" id="Phobius"/>
    </source>
</evidence>
<keyword evidence="2" id="KW-0472">Membrane</keyword>
<feature type="transmembrane region" description="Helical" evidence="2">
    <location>
        <begin position="310"/>
        <end position="327"/>
    </location>
</feature>
<comment type="caution">
    <text evidence="3">The sequence shown here is derived from an EMBL/GenBank/DDBJ whole genome shotgun (WGS) entry which is preliminary data.</text>
</comment>
<evidence type="ECO:0008006" key="5">
    <source>
        <dbReference type="Google" id="ProtNLM"/>
    </source>
</evidence>
<feature type="transmembrane region" description="Helical" evidence="2">
    <location>
        <begin position="215"/>
        <end position="234"/>
    </location>
</feature>
<feature type="region of interest" description="Disordered" evidence="1">
    <location>
        <begin position="667"/>
        <end position="686"/>
    </location>
</feature>
<keyword evidence="2" id="KW-0812">Transmembrane</keyword>
<protein>
    <recommendedName>
        <fullName evidence="5">Bacterial membrane protein YfhO</fullName>
    </recommendedName>
</protein>
<dbReference type="Proteomes" id="UP000319143">
    <property type="component" value="Unassembled WGS sequence"/>
</dbReference>
<feature type="transmembrane region" description="Helical" evidence="2">
    <location>
        <begin position="146"/>
        <end position="165"/>
    </location>
</feature>
<feature type="transmembrane region" description="Helical" evidence="2">
    <location>
        <begin position="95"/>
        <end position="114"/>
    </location>
</feature>
<keyword evidence="4" id="KW-1185">Reference proteome</keyword>
<feature type="transmembrane region" description="Helical" evidence="2">
    <location>
        <begin position="511"/>
        <end position="530"/>
    </location>
</feature>
<dbReference type="OrthoDB" id="231679at2"/>
<evidence type="ECO:0000313" key="4">
    <source>
        <dbReference type="Proteomes" id="UP000319143"/>
    </source>
</evidence>
<dbReference type="EMBL" id="SJPV01000001">
    <property type="protein sequence ID" value="TWU42006.1"/>
    <property type="molecule type" value="Genomic_DNA"/>
</dbReference>
<reference evidence="3 4" key="1">
    <citation type="submission" date="2019-02" db="EMBL/GenBank/DDBJ databases">
        <title>Deep-cultivation of Planctomycetes and their phenomic and genomic characterization uncovers novel biology.</title>
        <authorList>
            <person name="Wiegand S."/>
            <person name="Jogler M."/>
            <person name="Boedeker C."/>
            <person name="Pinto D."/>
            <person name="Vollmers J."/>
            <person name="Rivas-Marin E."/>
            <person name="Kohn T."/>
            <person name="Peeters S.H."/>
            <person name="Heuer A."/>
            <person name="Rast P."/>
            <person name="Oberbeckmann S."/>
            <person name="Bunk B."/>
            <person name="Jeske O."/>
            <person name="Meyerdierks A."/>
            <person name="Storesund J.E."/>
            <person name="Kallscheuer N."/>
            <person name="Luecker S."/>
            <person name="Lage O.M."/>
            <person name="Pohl T."/>
            <person name="Merkel B.J."/>
            <person name="Hornburger P."/>
            <person name="Mueller R.-W."/>
            <person name="Bruemmer F."/>
            <person name="Labrenz M."/>
            <person name="Spormann A.M."/>
            <person name="Op Den Camp H."/>
            <person name="Overmann J."/>
            <person name="Amann R."/>
            <person name="Jetten M.S.M."/>
            <person name="Mascher T."/>
            <person name="Medema M.H."/>
            <person name="Devos D.P."/>
            <person name="Kaster A.-K."/>
            <person name="Ovreas L."/>
            <person name="Rohde M."/>
            <person name="Galperin M.Y."/>
            <person name="Jogler C."/>
        </authorList>
    </citation>
    <scope>NUCLEOTIDE SEQUENCE [LARGE SCALE GENOMIC DNA]</scope>
    <source>
        <strain evidence="3 4">Poly41</strain>
    </source>
</reference>
<feature type="transmembrane region" description="Helical" evidence="2">
    <location>
        <begin position="796"/>
        <end position="814"/>
    </location>
</feature>
<accession>A0A5C6E3J6</accession>
<dbReference type="RefSeq" id="WP_146524146.1">
    <property type="nucleotide sequence ID" value="NZ_SJPV01000001.1"/>
</dbReference>
<feature type="transmembrane region" description="Helical" evidence="2">
    <location>
        <begin position="482"/>
        <end position="499"/>
    </location>
</feature>
<feature type="transmembrane region" description="Helical" evidence="2">
    <location>
        <begin position="339"/>
        <end position="361"/>
    </location>
</feature>
<organism evidence="3 4">
    <name type="scientific">Novipirellula artificiosorum</name>
    <dbReference type="NCBI Taxonomy" id="2528016"/>
    <lineage>
        <taxon>Bacteria</taxon>
        <taxon>Pseudomonadati</taxon>
        <taxon>Planctomycetota</taxon>
        <taxon>Planctomycetia</taxon>
        <taxon>Pirellulales</taxon>
        <taxon>Pirellulaceae</taxon>
        <taxon>Novipirellula</taxon>
    </lineage>
</organism>
<feature type="transmembrane region" description="Helical" evidence="2">
    <location>
        <begin position="398"/>
        <end position="417"/>
    </location>
</feature>
<gene>
    <name evidence="3" type="ORF">Poly41_03020</name>
</gene>
<feature type="transmembrane region" description="Helical" evidence="2">
    <location>
        <begin position="429"/>
        <end position="448"/>
    </location>
</feature>
<sequence>MNWRCRVDHGVGPAVALLLFATALLGVDRLAFRDVSHFYTPLYDYVAERTGLDWIPLWNPLDQTGIPLMGETTTAVLYPVRWLVFALPLPTEVALSWYVVVHLGLAVLAARYAAGRCGVTSTSASLAGILYAFCGSVLYLYTNPPFLVGAAWAPVVLSTLVVGGYDSMRKRVRIASVAMAMMILGGDPQTALHVVITATIVGAARWSAKRTLCNFRLLVLPIFLSCVVAATLSFPQIAASLSWSRQSQRVVDDDTGHWLAPPAVDSRRERAYRFSLPPWHVLELLTPNAFGSMLPQNHRLSTLIPGDGRTWTPSIYMSMLVVIAAISRMLSRRKPQIDLWTGIAFGACAVSMGHFGVVWILQNMTGKMMHVDSAAGGLYWWLYHFFPGYDSLRYPAKWLPIMAIAISMLTARWVDALQRTDWKSIRNSMVAVAVGLGMGLAAIMVLRIRPSLITSHLASLPADAFWGPLDIDAGLADVSRSLSHSLFFLGCIAAVFYVWSKERWNRRQLIFGLTVIIAVDLGVFGSSIIAKVNRSEESLLLTGSKPEIPARTFAMRTRSAAGWPRHWRDTPSEDRLLEVEASMRAASFGRWHLVDRQPVFNNMTSIRSVSMALFWKAASNVTESMNSLEREQFWNAVRNWLRINRIIHVADDDVQIARDGKAYSMTRVSDSVKPQQRPWTPFQWSPSRRTLSERNTTLQDFESLLRSLVSQNDGPLPETIIDVRVSEPDRASVFVSCDQACLLQRSVYQDGNWTATLTKPEGGPSKRVIVEKIDFLKQGVEIPPGRWLVMFRYSPWWLWPSVSIALAGWFAIACQRWARF</sequence>